<keyword evidence="7" id="KW-1185">Reference proteome</keyword>
<dbReference type="AlphaFoldDB" id="A0A5B8MDU2"/>
<dbReference type="InterPro" id="IPR003107">
    <property type="entry name" value="HAT"/>
</dbReference>
<protein>
    <submittedName>
        <fullName evidence="6">Suf domain-containing protein</fullName>
    </submittedName>
</protein>
<reference evidence="6 7" key="1">
    <citation type="submission" date="2018-07" db="EMBL/GenBank/DDBJ databases">
        <title>The complete nuclear genome of the prasinophyte Chloropicon primus (CCMP1205).</title>
        <authorList>
            <person name="Pombert J.-F."/>
            <person name="Otis C."/>
            <person name="Turmel M."/>
            <person name="Lemieux C."/>
        </authorList>
    </citation>
    <scope>NUCLEOTIDE SEQUENCE [LARGE SCALE GENOMIC DNA]</scope>
    <source>
        <strain evidence="6 7">CCMP1205</strain>
    </source>
</reference>
<sequence>MGGGRGDGAGGGGGGGGDREKVEVPVKVEGAPPAGGASSSSGPKAEQSPAQEQGQASYKQPRRRGNVVRASQLNARAENLRERVKADKYDVDAWEALISELNPAAGSGRQQSSTRIRAPLETLKELYSEFLGVFPTSSAGWMGILEVEMSRGDQQGVNGAFGQCLLSVKSLDLWRVYIKHVKTTNRSDTPDGLSAIKQAYEFTLDHLGTDISSGPLWMEYVMFLQHSNAGVMFGETAPGNEESSKLVAIRRAFQRAVTIPTHSLESLWREYEKFENGVNRQLAKQILNDLQGQYATSRTIYRELKKKWEGISVNLLATPPGTKASQYKQQKLWTKLIAFEKSNPLKLEKEPLGVRIELVYNQCLLCLHHFPEIWYEYTTWHAGNGDHARASEVFTKACSALPACTMLHFAAADFEAAQDKIEEAKAIYEGLLSRIDKLEPNTQGQIWIQYMRFLRRTEGASASRKLFLRARKSEGCSHHIYSTSALLEWQNGKDVKVAKNIFELGLKSFLKETEYVLEYARFLISQGDISNARILYERALTVVQGDDARIIWSEFLKFEYQCGDLQSTLALEKRRKEALVEMMDDAAAEELQKHPQFNIGLLLLRYNVSNMLPCSEATLRHLQALNVQEAFYDLPKVSREEAKPTQSAPPQDSNGKTGADGLPNVISELISKLPPRHRMSGPLPTHEEVDSVIQVVSSLDFKALKAAQAAQGSGGRKRGAAAMDDRRSNRGRKSDATNMPPKYDVYRMRQQRQRTIK</sequence>
<keyword evidence="2" id="KW-0677">Repeat</keyword>
<name>A0A5B8MDU2_9CHLO</name>
<organism evidence="6 7">
    <name type="scientific">Chloropicon primus</name>
    <dbReference type="NCBI Taxonomy" id="1764295"/>
    <lineage>
        <taxon>Eukaryota</taxon>
        <taxon>Viridiplantae</taxon>
        <taxon>Chlorophyta</taxon>
        <taxon>Chloropicophyceae</taxon>
        <taxon>Chloropicales</taxon>
        <taxon>Chloropicaceae</taxon>
        <taxon>Chloropicon</taxon>
    </lineage>
</organism>
<feature type="region of interest" description="Disordered" evidence="4">
    <location>
        <begin position="709"/>
        <end position="757"/>
    </location>
</feature>
<comment type="subcellular location">
    <subcellularLocation>
        <location evidence="1">Nucleus</location>
    </subcellularLocation>
</comment>
<evidence type="ECO:0000259" key="5">
    <source>
        <dbReference type="Pfam" id="PF05843"/>
    </source>
</evidence>
<keyword evidence="3" id="KW-0539">Nucleus</keyword>
<feature type="compositionally biased region" description="Polar residues" evidence="4">
    <location>
        <begin position="48"/>
        <end position="58"/>
    </location>
</feature>
<feature type="region of interest" description="Disordered" evidence="4">
    <location>
        <begin position="639"/>
        <end position="662"/>
    </location>
</feature>
<evidence type="ECO:0000313" key="6">
    <source>
        <dbReference type="EMBL" id="QDZ18599.1"/>
    </source>
</evidence>
<dbReference type="SUPFAM" id="SSF48452">
    <property type="entry name" value="TPR-like"/>
    <property type="match status" value="1"/>
</dbReference>
<dbReference type="Gene3D" id="1.25.40.1040">
    <property type="match status" value="1"/>
</dbReference>
<feature type="domain" description="Suppressor of forked" evidence="5">
    <location>
        <begin position="77"/>
        <end position="617"/>
    </location>
</feature>
<accession>A0A5B8MDU2</accession>
<feature type="region of interest" description="Disordered" evidence="4">
    <location>
        <begin position="1"/>
        <end position="71"/>
    </location>
</feature>
<dbReference type="InterPro" id="IPR045243">
    <property type="entry name" value="Rna14-like"/>
</dbReference>
<dbReference type="InterPro" id="IPR008847">
    <property type="entry name" value="Suf"/>
</dbReference>
<dbReference type="GO" id="GO:0031124">
    <property type="term" value="P:mRNA 3'-end processing"/>
    <property type="evidence" value="ECO:0007669"/>
    <property type="project" value="InterPro"/>
</dbReference>
<dbReference type="SMART" id="SM00386">
    <property type="entry name" value="HAT"/>
    <property type="match status" value="9"/>
</dbReference>
<dbReference type="PANTHER" id="PTHR19980">
    <property type="entry name" value="RNA CLEAVAGE STIMULATION FACTOR"/>
    <property type="match status" value="1"/>
</dbReference>
<dbReference type="PANTHER" id="PTHR19980:SF0">
    <property type="entry name" value="CLEAVAGE STIMULATION FACTOR SUBUNIT 3"/>
    <property type="match status" value="1"/>
</dbReference>
<feature type="compositionally biased region" description="Basic and acidic residues" evidence="4">
    <location>
        <begin position="17"/>
        <end position="26"/>
    </location>
</feature>
<dbReference type="Pfam" id="PF05843">
    <property type="entry name" value="Suf"/>
    <property type="match status" value="1"/>
</dbReference>
<dbReference type="Proteomes" id="UP000316726">
    <property type="component" value="Chromosome 2"/>
</dbReference>
<evidence type="ECO:0000256" key="2">
    <source>
        <dbReference type="ARBA" id="ARBA00022737"/>
    </source>
</evidence>
<evidence type="ECO:0000256" key="1">
    <source>
        <dbReference type="ARBA" id="ARBA00004123"/>
    </source>
</evidence>
<dbReference type="GO" id="GO:0003729">
    <property type="term" value="F:mRNA binding"/>
    <property type="evidence" value="ECO:0007669"/>
    <property type="project" value="TreeGrafter"/>
</dbReference>
<evidence type="ECO:0000256" key="3">
    <source>
        <dbReference type="ARBA" id="ARBA00023242"/>
    </source>
</evidence>
<dbReference type="GO" id="GO:0005634">
    <property type="term" value="C:nucleus"/>
    <property type="evidence" value="ECO:0007669"/>
    <property type="project" value="UniProtKB-SubCell"/>
</dbReference>
<gene>
    <name evidence="6" type="ORF">A3770_02p11170</name>
</gene>
<feature type="compositionally biased region" description="Polar residues" evidence="4">
    <location>
        <begin position="644"/>
        <end position="656"/>
    </location>
</feature>
<dbReference type="EMBL" id="CP031035">
    <property type="protein sequence ID" value="QDZ18599.1"/>
    <property type="molecule type" value="Genomic_DNA"/>
</dbReference>
<evidence type="ECO:0000313" key="7">
    <source>
        <dbReference type="Proteomes" id="UP000316726"/>
    </source>
</evidence>
<dbReference type="OrthoDB" id="26282at2759"/>
<proteinExistence type="predicted"/>
<dbReference type="STRING" id="1764295.A0A5B8MDU2"/>
<dbReference type="InterPro" id="IPR011990">
    <property type="entry name" value="TPR-like_helical_dom_sf"/>
</dbReference>
<feature type="compositionally biased region" description="Basic and acidic residues" evidence="4">
    <location>
        <begin position="723"/>
        <end position="735"/>
    </location>
</feature>
<evidence type="ECO:0000256" key="4">
    <source>
        <dbReference type="SAM" id="MobiDB-lite"/>
    </source>
</evidence>
<feature type="compositionally biased region" description="Gly residues" evidence="4">
    <location>
        <begin position="1"/>
        <end position="16"/>
    </location>
</feature>
<feature type="compositionally biased region" description="Low complexity" evidence="4">
    <location>
        <begin position="30"/>
        <end position="43"/>
    </location>
</feature>